<gene>
    <name evidence="1" type="ORF">GOB84_17300</name>
</gene>
<evidence type="ECO:0008006" key="3">
    <source>
        <dbReference type="Google" id="ProtNLM"/>
    </source>
</evidence>
<reference evidence="1 2" key="1">
    <citation type="journal article" date="2020" name="Int. J. Syst. Evol. Microbiol.">
        <title>Novel acetic acid bacteria from cider fermentations: Acetobacter conturbans sp. nov. and Acetobacter fallax sp. nov.</title>
        <authorList>
            <person name="Sombolestani A.S."/>
            <person name="Cleenwerck I."/>
            <person name="Cnockaert M."/>
            <person name="Borremans W."/>
            <person name="Wieme A.D."/>
            <person name="De Vuyst L."/>
            <person name="Vandamme P."/>
        </authorList>
    </citation>
    <scope>NUCLEOTIDE SEQUENCE [LARGE SCALE GENOMIC DNA]</scope>
    <source>
        <strain evidence="1 2">LMG 1637</strain>
    </source>
</reference>
<organism evidence="1 2">
    <name type="scientific">Acetobacter fallax</name>
    <dbReference type="NCBI Taxonomy" id="1737473"/>
    <lineage>
        <taxon>Bacteria</taxon>
        <taxon>Pseudomonadati</taxon>
        <taxon>Pseudomonadota</taxon>
        <taxon>Alphaproteobacteria</taxon>
        <taxon>Acetobacterales</taxon>
        <taxon>Acetobacteraceae</taxon>
        <taxon>Acetobacter</taxon>
    </lineage>
</organism>
<protein>
    <recommendedName>
        <fullName evidence="3">Phage protein</fullName>
    </recommendedName>
</protein>
<dbReference type="EMBL" id="WOSW01000065">
    <property type="protein sequence ID" value="NHO34253.1"/>
    <property type="molecule type" value="Genomic_DNA"/>
</dbReference>
<name>A0ABX0KEM8_9PROT</name>
<dbReference type="RefSeq" id="WP_173578679.1">
    <property type="nucleotide sequence ID" value="NZ_WOSW01000065.1"/>
</dbReference>
<keyword evidence="2" id="KW-1185">Reference proteome</keyword>
<evidence type="ECO:0000313" key="1">
    <source>
        <dbReference type="EMBL" id="NHO34253.1"/>
    </source>
</evidence>
<evidence type="ECO:0000313" key="2">
    <source>
        <dbReference type="Proteomes" id="UP000615326"/>
    </source>
</evidence>
<accession>A0ABX0KEM8</accession>
<dbReference type="Proteomes" id="UP000615326">
    <property type="component" value="Unassembled WGS sequence"/>
</dbReference>
<comment type="caution">
    <text evidence="1">The sequence shown here is derived from an EMBL/GenBank/DDBJ whole genome shotgun (WGS) entry which is preliminary data.</text>
</comment>
<sequence>MTSLLGVLGAVGAAIGGQSFTLGSVEFLDTEVPSSLSCGGYQDASVLHRPGGGKTVSLAGYYEEPLIWQGVFRGYNALSRANLIAAMVRDGGIYTFTGAGLSRQVIITSFRAIYTDNGSVMPYSIVCEIIPSVVATFNSTKSGLASLIGEDASAAVEEISGLVGTVGAYVSSATSAVSTYVGKITPLANLFGAGGQLSSVSATLSGISTDTGALSSISSQSAINAVGTELVSGQTVVSSLMNTSGTELSSIAANAGTDVVPDSGSLAASVAHSGVVASAAQAGAYLSRAIGNVGISNGSTVS</sequence>
<proteinExistence type="predicted"/>